<protein>
    <recommendedName>
        <fullName evidence="3">Bacterial CdiA-CT RNAse A domain-containing protein</fullName>
    </recommendedName>
</protein>
<evidence type="ECO:0000313" key="2">
    <source>
        <dbReference type="Proteomes" id="UP000092671"/>
    </source>
</evidence>
<proteinExistence type="predicted"/>
<accession>A0A1B8PK36</accession>
<organism evidence="1 2">
    <name type="scientific">Moraxella nonliquefaciens</name>
    <dbReference type="NCBI Taxonomy" id="478"/>
    <lineage>
        <taxon>Bacteria</taxon>
        <taxon>Pseudomonadati</taxon>
        <taxon>Pseudomonadota</taxon>
        <taxon>Gammaproteobacteria</taxon>
        <taxon>Moraxellales</taxon>
        <taxon>Moraxellaceae</taxon>
        <taxon>Moraxella</taxon>
    </lineage>
</organism>
<evidence type="ECO:0008006" key="3">
    <source>
        <dbReference type="Google" id="ProtNLM"/>
    </source>
</evidence>
<name>A0A1B8PK36_MORNO</name>
<sequence>MWVHNADCCGVDQKLIDNLSKPLSKSTKDHIIKRHDYNEIRQQIDTIMNKTGKSKQDAFNMLNLSNRTFFNKNWDQNTIVKATEYAKQDAIGKNVTSGNHTVVYRGEKITINISNDRKVSTAYGHYKYNINDF</sequence>
<gene>
    <name evidence="1" type="ORF">A9Z60_08795</name>
</gene>
<dbReference type="AlphaFoldDB" id="A0A1B8PK36"/>
<reference evidence="1 2" key="1">
    <citation type="submission" date="2016-06" db="EMBL/GenBank/DDBJ databases">
        <title>Draft genome of Moraxella nonliquefaciens CCUG 60284.</title>
        <authorList>
            <person name="Salva-Serra F."/>
            <person name="Engstrom-Jakobsson H."/>
            <person name="Thorell K."/>
            <person name="Gonzales-Siles L."/>
            <person name="Karlsson R."/>
            <person name="Boulund F."/>
            <person name="Engstrand L."/>
            <person name="Kristiansson E."/>
            <person name="Moore E."/>
        </authorList>
    </citation>
    <scope>NUCLEOTIDE SEQUENCE [LARGE SCALE GENOMIC DNA]</scope>
    <source>
        <strain evidence="1 2">CCUG 60284</strain>
    </source>
</reference>
<dbReference type="EMBL" id="LZDN01000010">
    <property type="protein sequence ID" value="OBX50976.1"/>
    <property type="molecule type" value="Genomic_DNA"/>
</dbReference>
<evidence type="ECO:0000313" key="1">
    <source>
        <dbReference type="EMBL" id="OBX50976.1"/>
    </source>
</evidence>
<dbReference type="Proteomes" id="UP000092671">
    <property type="component" value="Unassembled WGS sequence"/>
</dbReference>
<comment type="caution">
    <text evidence="1">The sequence shown here is derived from an EMBL/GenBank/DDBJ whole genome shotgun (WGS) entry which is preliminary data.</text>
</comment>